<evidence type="ECO:0000313" key="3">
    <source>
        <dbReference type="EMBL" id="MDT8999079.1"/>
    </source>
</evidence>
<feature type="domain" description="SIS" evidence="2">
    <location>
        <begin position="221"/>
        <end position="374"/>
    </location>
</feature>
<reference evidence="3" key="1">
    <citation type="submission" date="2023-09" db="EMBL/GenBank/DDBJ databases">
        <title>Paucibacter sp. APW11 Genome sequencing and assembly.</title>
        <authorList>
            <person name="Kim I."/>
        </authorList>
    </citation>
    <scope>NUCLEOTIDE SEQUENCE</scope>
    <source>
        <strain evidence="3">APW11</strain>
    </source>
</reference>
<dbReference type="Proteomes" id="UP001246372">
    <property type="component" value="Unassembled WGS sequence"/>
</dbReference>
<dbReference type="PANTHER" id="PTHR32502:SF3">
    <property type="entry name" value="D-GALACTOSAMINE-6-PHOSPHATE DEAMINASE AGAS-RELATED"/>
    <property type="match status" value="1"/>
</dbReference>
<dbReference type="InterPro" id="IPR050303">
    <property type="entry name" value="GatZ_KbaZ_carbometab"/>
</dbReference>
<dbReference type="SUPFAM" id="SSF53697">
    <property type="entry name" value="SIS domain"/>
    <property type="match status" value="1"/>
</dbReference>
<name>A0ABU3P942_9BURK</name>
<organism evidence="3 4">
    <name type="scientific">Roseateles aquae</name>
    <dbReference type="NCBI Taxonomy" id="3077235"/>
    <lineage>
        <taxon>Bacteria</taxon>
        <taxon>Pseudomonadati</taxon>
        <taxon>Pseudomonadota</taxon>
        <taxon>Betaproteobacteria</taxon>
        <taxon>Burkholderiales</taxon>
        <taxon>Sphaerotilaceae</taxon>
        <taxon>Roseateles</taxon>
    </lineage>
</organism>
<evidence type="ECO:0000259" key="2">
    <source>
        <dbReference type="PROSITE" id="PS51464"/>
    </source>
</evidence>
<dbReference type="RefSeq" id="WP_315649568.1">
    <property type="nucleotide sequence ID" value="NZ_JAVXZY010000002.1"/>
</dbReference>
<dbReference type="PANTHER" id="PTHR32502">
    <property type="entry name" value="N-ACETYLGALACTOSAMINE PERMEASE II COMPONENT-RELATED"/>
    <property type="match status" value="1"/>
</dbReference>
<dbReference type="InterPro" id="IPR001347">
    <property type="entry name" value="SIS_dom"/>
</dbReference>
<proteinExistence type="predicted"/>
<dbReference type="Gene3D" id="3.40.50.10490">
    <property type="entry name" value="Glucose-6-phosphate isomerase like protein, domain 1"/>
    <property type="match status" value="2"/>
</dbReference>
<keyword evidence="4" id="KW-1185">Reference proteome</keyword>
<protein>
    <submittedName>
        <fullName evidence="3">SIS domain-containing protein</fullName>
    </submittedName>
</protein>
<feature type="domain" description="SIS" evidence="2">
    <location>
        <begin position="49"/>
        <end position="198"/>
    </location>
</feature>
<evidence type="ECO:0000256" key="1">
    <source>
        <dbReference type="ARBA" id="ARBA00022737"/>
    </source>
</evidence>
<sequence>MSILLTRSSSDWQQAEGLATAEEVLSQPRVWRQLATELQQQQAAVSEFLQPWLSSPDALIILTGAGSSAYIGQVVADEINCQWPAEVRAIATTSLLTQPALYLRRERPTLLISFARSGNSPESLAAVELLRGQVGHSGFLNITCNAEGELYSGSQGRADSFNLLMPAGTCDRGFAMTSSFSSMLLAALTVLGREPWAPRLQRLTQLAEAGEQLLQQSAQPLAALAEQPFSRLVLLGDGPLEALAREGALKMLELTAGRVTAFADSFLGFRHGPKAVLNPHSVVLLFFGNDAHARRYQLDLLAELRRDQVAGRVLAISTQPLWTHDAPADADDLIFATGPCASFPEAWLAPLWLLLAQQVALQRSMALGCTPDNPFPSGTVNRVVQGVTIYPLAGG</sequence>
<keyword evidence="1" id="KW-0677">Repeat</keyword>
<dbReference type="CDD" id="cd05008">
    <property type="entry name" value="SIS_GlmS_GlmD_1"/>
    <property type="match status" value="1"/>
</dbReference>
<dbReference type="PROSITE" id="PS51464">
    <property type="entry name" value="SIS"/>
    <property type="match status" value="2"/>
</dbReference>
<evidence type="ECO:0000313" key="4">
    <source>
        <dbReference type="Proteomes" id="UP001246372"/>
    </source>
</evidence>
<accession>A0ABU3P942</accession>
<comment type="caution">
    <text evidence="3">The sequence shown here is derived from an EMBL/GenBank/DDBJ whole genome shotgun (WGS) entry which is preliminary data.</text>
</comment>
<dbReference type="InterPro" id="IPR046348">
    <property type="entry name" value="SIS_dom_sf"/>
</dbReference>
<dbReference type="EMBL" id="JAVXZY010000002">
    <property type="protein sequence ID" value="MDT8999079.1"/>
    <property type="molecule type" value="Genomic_DNA"/>
</dbReference>
<dbReference type="InterPro" id="IPR035466">
    <property type="entry name" value="GlmS/AgaS_SIS"/>
</dbReference>
<gene>
    <name evidence="3" type="ORF">RQP53_07350</name>
</gene>